<reference evidence="2" key="1">
    <citation type="submission" date="2020-02" db="EMBL/GenBank/DDBJ databases">
        <authorList>
            <person name="Meier V. D."/>
        </authorList>
    </citation>
    <scope>NUCLEOTIDE SEQUENCE</scope>
    <source>
        <strain evidence="2">AVDCRST_MAG68</strain>
    </source>
</reference>
<dbReference type="EMBL" id="CADCTW010000073">
    <property type="protein sequence ID" value="CAA9311503.1"/>
    <property type="molecule type" value="Genomic_DNA"/>
</dbReference>
<protein>
    <submittedName>
        <fullName evidence="2">Uncharacterized protein</fullName>
    </submittedName>
</protein>
<name>A0A6J4KQL3_9BACT</name>
<feature type="non-terminal residue" evidence="2">
    <location>
        <position position="51"/>
    </location>
</feature>
<organism evidence="2">
    <name type="scientific">uncultured Gemmatimonadota bacterium</name>
    <dbReference type="NCBI Taxonomy" id="203437"/>
    <lineage>
        <taxon>Bacteria</taxon>
        <taxon>Pseudomonadati</taxon>
        <taxon>Gemmatimonadota</taxon>
        <taxon>environmental samples</taxon>
    </lineage>
</organism>
<proteinExistence type="predicted"/>
<dbReference type="AlphaFoldDB" id="A0A6J4KQL3"/>
<feature type="compositionally biased region" description="Low complexity" evidence="1">
    <location>
        <begin position="8"/>
        <end position="30"/>
    </location>
</feature>
<sequence length="51" mass="5518">CLRRAPLSSSTSPCSSRSSHSTRCSRSPGSRTSWTSEPPGTVGRCYIRMEA</sequence>
<feature type="region of interest" description="Disordered" evidence="1">
    <location>
        <begin position="1"/>
        <end position="40"/>
    </location>
</feature>
<feature type="non-terminal residue" evidence="2">
    <location>
        <position position="1"/>
    </location>
</feature>
<evidence type="ECO:0000256" key="1">
    <source>
        <dbReference type="SAM" id="MobiDB-lite"/>
    </source>
</evidence>
<evidence type="ECO:0000313" key="2">
    <source>
        <dbReference type="EMBL" id="CAA9311503.1"/>
    </source>
</evidence>
<gene>
    <name evidence="2" type="ORF">AVDCRST_MAG68-1249</name>
</gene>
<accession>A0A6J4KQL3</accession>